<evidence type="ECO:0000256" key="6">
    <source>
        <dbReference type="SAM" id="Phobius"/>
    </source>
</evidence>
<dbReference type="SUPFAM" id="SSF53067">
    <property type="entry name" value="Actin-like ATPase domain"/>
    <property type="match status" value="1"/>
</dbReference>
<dbReference type="GO" id="GO:0034663">
    <property type="term" value="C:endoplasmic reticulum chaperone complex"/>
    <property type="evidence" value="ECO:0007669"/>
    <property type="project" value="TreeGrafter"/>
</dbReference>
<keyword evidence="6" id="KW-1133">Transmembrane helix</keyword>
<dbReference type="InterPro" id="IPR043129">
    <property type="entry name" value="ATPase_NBD"/>
</dbReference>
<dbReference type="PANTHER" id="PTHR45639">
    <property type="entry name" value="HSC70CB, ISOFORM G-RELATED"/>
    <property type="match status" value="1"/>
</dbReference>
<keyword evidence="3" id="KW-0067">ATP-binding</keyword>
<dbReference type="Pfam" id="PF00012">
    <property type="entry name" value="HSP70"/>
    <property type="match status" value="1"/>
</dbReference>
<evidence type="ECO:0000256" key="4">
    <source>
        <dbReference type="ARBA" id="ARBA00023186"/>
    </source>
</evidence>
<dbReference type="GeneID" id="108683035"/>
<comment type="similarity">
    <text evidence="1">Belongs to the heat shock protein 70 family.</text>
</comment>
<keyword evidence="4" id="KW-0143">Chaperone</keyword>
<evidence type="ECO:0000256" key="1">
    <source>
        <dbReference type="ARBA" id="ARBA00007381"/>
    </source>
</evidence>
<dbReference type="OrthoDB" id="10262720at2759"/>
<evidence type="ECO:0000256" key="2">
    <source>
        <dbReference type="ARBA" id="ARBA00022741"/>
    </source>
</evidence>
<keyword evidence="6" id="KW-0812">Transmembrane</keyword>
<dbReference type="InterPro" id="IPR013126">
    <property type="entry name" value="Hsp_70_fam"/>
</dbReference>
<proteinExistence type="inferred from homology"/>
<feature type="transmembrane region" description="Helical" evidence="6">
    <location>
        <begin position="258"/>
        <end position="274"/>
    </location>
</feature>
<dbReference type="GO" id="GO:0140662">
    <property type="term" value="F:ATP-dependent protein folding chaperone"/>
    <property type="evidence" value="ECO:0007669"/>
    <property type="project" value="InterPro"/>
</dbReference>
<protein>
    <recommendedName>
        <fullName evidence="5">Hypoxia up-regulated protein 1</fullName>
    </recommendedName>
</protein>
<keyword evidence="8" id="KW-1185">Reference proteome</keyword>
<dbReference type="RefSeq" id="XP_047740594.1">
    <property type="nucleotide sequence ID" value="XM_047884638.1"/>
</dbReference>
<gene>
    <name evidence="9" type="primary">LOC108683035</name>
</gene>
<dbReference type="AlphaFoldDB" id="A0A979FX35"/>
<feature type="transmembrane region" description="Helical" evidence="6">
    <location>
        <begin position="286"/>
        <end position="308"/>
    </location>
</feature>
<dbReference type="Gene3D" id="3.30.420.40">
    <property type="match status" value="1"/>
</dbReference>
<reference evidence="9" key="1">
    <citation type="submission" date="2025-08" db="UniProtKB">
        <authorList>
            <consortium name="RefSeq"/>
        </authorList>
    </citation>
    <scope>IDENTIFICATION</scope>
    <source>
        <tissue evidence="9">Whole organism</tissue>
    </source>
</reference>
<dbReference type="GO" id="GO:0005524">
    <property type="term" value="F:ATP binding"/>
    <property type="evidence" value="ECO:0007669"/>
    <property type="project" value="UniProtKB-KW"/>
</dbReference>
<dbReference type="Gene3D" id="3.30.30.30">
    <property type="match status" value="1"/>
</dbReference>
<dbReference type="Proteomes" id="UP000694843">
    <property type="component" value="Unplaced"/>
</dbReference>
<keyword evidence="2" id="KW-0547">Nucleotide-binding</keyword>
<evidence type="ECO:0000256" key="5">
    <source>
        <dbReference type="ARBA" id="ARBA00040503"/>
    </source>
</evidence>
<feature type="chain" id="PRO_5037654345" description="Hypoxia up-regulated protein 1" evidence="7">
    <location>
        <begin position="21"/>
        <end position="322"/>
    </location>
</feature>
<dbReference type="PANTHER" id="PTHR45639:SF3">
    <property type="entry name" value="HYPOXIA UP-REGULATED PROTEIN 1"/>
    <property type="match status" value="1"/>
</dbReference>
<sequence>MPISSRELVCYLAMYGIVLALLFRPGCHPTDYQKVAVVVPKMPMEMDRNGDGPVAIGTLDGKRIGTITAGMRLLSSALDGNILQLLGKPVDHPTVKAYMKAHPFYNILPHPERETVIFRTSDERSLNVEELVAYVLQEVKKQVSALTGQQVQEVIFPVPASFNQPERRALLEAVEIAGVKARNMSELMMATRRLPESPSWFSDDHLENMDHLLVCTQMMLVVPDVTEPDDCPADVQCVVTVVAEVGYWPVGNLLFEESMRFVFLVLVFVWWWTIGRRLPATVQNGFWMKVFLAVAVAPLTLLVLAVAIPKLVNTVLLCVRGW</sequence>
<evidence type="ECO:0000256" key="3">
    <source>
        <dbReference type="ARBA" id="ARBA00022840"/>
    </source>
</evidence>
<keyword evidence="6" id="KW-0472">Membrane</keyword>
<organism evidence="8 9">
    <name type="scientific">Hyalella azteca</name>
    <name type="common">Amphipod</name>
    <dbReference type="NCBI Taxonomy" id="294128"/>
    <lineage>
        <taxon>Eukaryota</taxon>
        <taxon>Metazoa</taxon>
        <taxon>Ecdysozoa</taxon>
        <taxon>Arthropoda</taxon>
        <taxon>Crustacea</taxon>
        <taxon>Multicrustacea</taxon>
        <taxon>Malacostraca</taxon>
        <taxon>Eumalacostraca</taxon>
        <taxon>Peracarida</taxon>
        <taxon>Amphipoda</taxon>
        <taxon>Senticaudata</taxon>
        <taxon>Talitrida</taxon>
        <taxon>Talitroidea</taxon>
        <taxon>Hyalellidae</taxon>
        <taxon>Hyalella</taxon>
    </lineage>
</organism>
<evidence type="ECO:0000313" key="9">
    <source>
        <dbReference type="RefSeq" id="XP_047740594.1"/>
    </source>
</evidence>
<evidence type="ECO:0000313" key="8">
    <source>
        <dbReference type="Proteomes" id="UP000694843"/>
    </source>
</evidence>
<dbReference type="GO" id="GO:0030968">
    <property type="term" value="P:endoplasmic reticulum unfolded protein response"/>
    <property type="evidence" value="ECO:0007669"/>
    <property type="project" value="TreeGrafter"/>
</dbReference>
<feature type="signal peptide" evidence="7">
    <location>
        <begin position="1"/>
        <end position="20"/>
    </location>
</feature>
<name>A0A979FX35_HYAAZ</name>
<keyword evidence="7" id="KW-0732">Signal</keyword>
<accession>A0A979FX35</accession>
<evidence type="ECO:0000256" key="7">
    <source>
        <dbReference type="SAM" id="SignalP"/>
    </source>
</evidence>